<dbReference type="RefSeq" id="WP_203414497.1">
    <property type="nucleotide sequence ID" value="NZ_CP060244.1"/>
</dbReference>
<dbReference type="Pfam" id="PF00593">
    <property type="entry name" value="TonB_dep_Rec_b-barrel"/>
    <property type="match status" value="1"/>
</dbReference>
<keyword evidence="3 10" id="KW-1134">Transmembrane beta strand</keyword>
<keyword evidence="7 10" id="KW-0472">Membrane</keyword>
<dbReference type="SUPFAM" id="SSF56935">
    <property type="entry name" value="Porins"/>
    <property type="match status" value="1"/>
</dbReference>
<comment type="subcellular location">
    <subcellularLocation>
        <location evidence="1 10">Cell outer membrane</location>
        <topology evidence="1 10">Multi-pass membrane protein</topology>
    </subcellularLocation>
</comment>
<accession>A0A7H1NQT5</accession>
<dbReference type="Gene3D" id="2.40.170.20">
    <property type="entry name" value="TonB-dependent receptor, beta-barrel domain"/>
    <property type="match status" value="1"/>
</dbReference>
<evidence type="ECO:0000256" key="12">
    <source>
        <dbReference type="SAM" id="MobiDB-lite"/>
    </source>
</evidence>
<dbReference type="AlphaFoldDB" id="A0A7H1NQT5"/>
<keyword evidence="13" id="KW-1133">Transmembrane helix</keyword>
<keyword evidence="4 10" id="KW-0812">Transmembrane</keyword>
<evidence type="ECO:0000313" key="16">
    <source>
        <dbReference type="EMBL" id="QNT78145.1"/>
    </source>
</evidence>
<feature type="domain" description="TonB-dependent receptor-like beta-barrel" evidence="14">
    <location>
        <begin position="486"/>
        <end position="931"/>
    </location>
</feature>
<evidence type="ECO:0000256" key="2">
    <source>
        <dbReference type="ARBA" id="ARBA00022448"/>
    </source>
</evidence>
<evidence type="ECO:0000256" key="1">
    <source>
        <dbReference type="ARBA" id="ARBA00004571"/>
    </source>
</evidence>
<dbReference type="InterPro" id="IPR037066">
    <property type="entry name" value="Plug_dom_sf"/>
</dbReference>
<evidence type="ECO:0000256" key="7">
    <source>
        <dbReference type="ARBA" id="ARBA00023136"/>
    </source>
</evidence>
<feature type="compositionally biased region" description="Polar residues" evidence="12">
    <location>
        <begin position="150"/>
        <end position="170"/>
    </location>
</feature>
<dbReference type="GO" id="GO:0009279">
    <property type="term" value="C:cell outer membrane"/>
    <property type="evidence" value="ECO:0007669"/>
    <property type="project" value="UniProtKB-SubCell"/>
</dbReference>
<protein>
    <submittedName>
        <fullName evidence="16">Vitamin B12 transporter BtuB</fullName>
    </submittedName>
</protein>
<dbReference type="Proteomes" id="UP000516349">
    <property type="component" value="Chromosome"/>
</dbReference>
<dbReference type="Pfam" id="PF07715">
    <property type="entry name" value="Plug"/>
    <property type="match status" value="1"/>
</dbReference>
<evidence type="ECO:0000256" key="8">
    <source>
        <dbReference type="ARBA" id="ARBA00023170"/>
    </source>
</evidence>
<evidence type="ECO:0000256" key="6">
    <source>
        <dbReference type="ARBA" id="ARBA00023077"/>
    </source>
</evidence>
<keyword evidence="9 10" id="KW-0998">Cell outer membrane</keyword>
<feature type="region of interest" description="Disordered" evidence="12">
    <location>
        <begin position="242"/>
        <end position="262"/>
    </location>
</feature>
<dbReference type="InterPro" id="IPR012910">
    <property type="entry name" value="Plug_dom"/>
</dbReference>
<evidence type="ECO:0000256" key="13">
    <source>
        <dbReference type="SAM" id="Phobius"/>
    </source>
</evidence>
<dbReference type="PROSITE" id="PS52016">
    <property type="entry name" value="TONB_DEPENDENT_REC_3"/>
    <property type="match status" value="1"/>
</dbReference>
<dbReference type="Gene3D" id="2.170.130.10">
    <property type="entry name" value="TonB-dependent receptor, plug domain"/>
    <property type="match status" value="1"/>
</dbReference>
<keyword evidence="2 10" id="KW-0813">Transport</keyword>
<evidence type="ECO:0000256" key="9">
    <source>
        <dbReference type="ARBA" id="ARBA00023237"/>
    </source>
</evidence>
<keyword evidence="17" id="KW-1185">Reference proteome</keyword>
<evidence type="ECO:0000256" key="3">
    <source>
        <dbReference type="ARBA" id="ARBA00022452"/>
    </source>
</evidence>
<keyword evidence="6 11" id="KW-0798">TonB box</keyword>
<proteinExistence type="inferred from homology"/>
<evidence type="ECO:0000256" key="5">
    <source>
        <dbReference type="ARBA" id="ARBA00022729"/>
    </source>
</evidence>
<feature type="domain" description="TonB-dependent receptor plug" evidence="15">
    <location>
        <begin position="287"/>
        <end position="388"/>
    </location>
</feature>
<evidence type="ECO:0000313" key="17">
    <source>
        <dbReference type="Proteomes" id="UP000516349"/>
    </source>
</evidence>
<organism evidence="16 17">
    <name type="scientific">Entomobacter blattae</name>
    <dbReference type="NCBI Taxonomy" id="2762277"/>
    <lineage>
        <taxon>Bacteria</taxon>
        <taxon>Pseudomonadati</taxon>
        <taxon>Pseudomonadota</taxon>
        <taxon>Alphaproteobacteria</taxon>
        <taxon>Acetobacterales</taxon>
        <taxon>Acetobacteraceae</taxon>
        <taxon>Entomobacter</taxon>
    </lineage>
</organism>
<dbReference type="EMBL" id="CP060244">
    <property type="protein sequence ID" value="QNT78145.1"/>
    <property type="molecule type" value="Genomic_DNA"/>
</dbReference>
<dbReference type="GO" id="GO:0044718">
    <property type="term" value="P:siderophore transmembrane transport"/>
    <property type="evidence" value="ECO:0007669"/>
    <property type="project" value="TreeGrafter"/>
</dbReference>
<dbReference type="PANTHER" id="PTHR30069">
    <property type="entry name" value="TONB-DEPENDENT OUTER MEMBRANE RECEPTOR"/>
    <property type="match status" value="1"/>
</dbReference>
<dbReference type="InterPro" id="IPR036942">
    <property type="entry name" value="Beta-barrel_TonB_sf"/>
</dbReference>
<dbReference type="PANTHER" id="PTHR30069:SF29">
    <property type="entry name" value="HEMOGLOBIN AND HEMOGLOBIN-HAPTOGLOBIN-BINDING PROTEIN 1-RELATED"/>
    <property type="match status" value="1"/>
</dbReference>
<feature type="region of interest" description="Disordered" evidence="12">
    <location>
        <begin position="146"/>
        <end position="230"/>
    </location>
</feature>
<feature type="compositionally biased region" description="Polar residues" evidence="12">
    <location>
        <begin position="182"/>
        <end position="201"/>
    </location>
</feature>
<evidence type="ECO:0000259" key="14">
    <source>
        <dbReference type="Pfam" id="PF00593"/>
    </source>
</evidence>
<feature type="compositionally biased region" description="Pro residues" evidence="12">
    <location>
        <begin position="252"/>
        <end position="261"/>
    </location>
</feature>
<dbReference type="GO" id="GO:0015344">
    <property type="term" value="F:siderophore uptake transmembrane transporter activity"/>
    <property type="evidence" value="ECO:0007669"/>
    <property type="project" value="TreeGrafter"/>
</dbReference>
<keyword evidence="5" id="KW-0732">Signal</keyword>
<evidence type="ECO:0000259" key="15">
    <source>
        <dbReference type="Pfam" id="PF07715"/>
    </source>
</evidence>
<comment type="similarity">
    <text evidence="10 11">Belongs to the TonB-dependent receptor family.</text>
</comment>
<gene>
    <name evidence="16" type="primary">btuB_1</name>
    <name evidence="16" type="ORF">JGUZn3_09130</name>
</gene>
<evidence type="ECO:0000256" key="10">
    <source>
        <dbReference type="PROSITE-ProRule" id="PRU01360"/>
    </source>
</evidence>
<feature type="transmembrane region" description="Helical" evidence="13">
    <location>
        <begin position="45"/>
        <end position="64"/>
    </location>
</feature>
<dbReference type="KEGG" id="ebla:JGUZn3_09130"/>
<dbReference type="InterPro" id="IPR039426">
    <property type="entry name" value="TonB-dep_rcpt-like"/>
</dbReference>
<name>A0A7H1NQT5_9PROT</name>
<reference evidence="16 17" key="1">
    <citation type="submission" date="2020-08" db="EMBL/GenBank/DDBJ databases">
        <title>Complete genome sequence of Entomobacter blattae G55GP.</title>
        <authorList>
            <person name="Poehlein A."/>
            <person name="Guzman J."/>
            <person name="Daniel R."/>
            <person name="Vilcinskas A."/>
        </authorList>
    </citation>
    <scope>NUCLEOTIDE SEQUENCE [LARGE SCALE GENOMIC DNA]</scope>
    <source>
        <strain evidence="16 17">G55GP</strain>
    </source>
</reference>
<keyword evidence="8" id="KW-0675">Receptor</keyword>
<dbReference type="InterPro" id="IPR000531">
    <property type="entry name" value="Beta-barrel_TonB"/>
</dbReference>
<evidence type="ECO:0000256" key="11">
    <source>
        <dbReference type="RuleBase" id="RU003357"/>
    </source>
</evidence>
<sequence>MTYPKRAHSSSCLSPLLSSLAIPTHLFPFQLNTPYGRKNTAFPSIVPVIIHIIFHIIFLAKFPVKFLAKISAEFLTKFLTKFLGRGLGRSLGKGLGKALGETLGKTLKKDLGKTLGKALVYIIPIAMISLPGVAKARIRPTTREALVSPGISSPHKSSLSKTYSGKTPLSKTHLGKAHLSNADRTSPKTNTLPVSLKASSQAKRKGKARNPLQVASLPPKPPPKTGIKTTLSRADFPHQASFKVSASTHHPAPSPTAPPPTVSETVVIKAQRKPQPSLLHPQGQTHYNVTEETYNLTPALTVADMLITVPGFSYRTGNGPRDTSLSLRGSNSQRSYGISNIVLFDDGFPVTQPDGTSRADLIDPHAYESVDVFQGPSSTVFGNYALYGAINFHTHRGKEIDGLQVGSDFGSYATFNNYATFGKAGENYDISLFGSDVRGTGLTANSAYETSTLNSLMTFTLSPQDKLIFKAINNITKTLQPLRLTFDQYHQNPFQKNCLTLQGAGCASVSLYDNGAYGSSHTMSAELAGLGRFDRRTIIGVRWEHNFTSQTLWRNQFTYDERHISQPTTALSYRGPYNSYNYMSDLTRIDNIAGYNITTFTGANFNYLDYGSKVYNVSPAGQASVGALAQTNYGNQWNAGARLEETLQINKQWQVVVGVGGEHTGTQALQTIYNYTPAGILSPTYVPVQRDFTNIAPEAAVTYHPMADLALLGRVAMGYNTPSTSALFVRPDGLFGNNTDLKGEKSLGLDIGEDWHYGQILHLQTTGFYEFHTNELITQYSSNNANAYSFNVPNSQHRGIEFLTELTPLPEQLPSMKLSVNYTYDDQIFTNFHETLTNAAQQLMLNRAGRRIPGVIPHFLDARFIYEQKEGPLQGLGGFIELNWRSAFPLDNANLISADGYRLVNLNLHYTVPTAAAFFKKITLFLNIQNLLDTTYIASANNIRNTLASNGLESPASVLASSRPSIFAGTRRSFYGGIKLNF</sequence>
<evidence type="ECO:0000256" key="4">
    <source>
        <dbReference type="ARBA" id="ARBA00022692"/>
    </source>
</evidence>